<dbReference type="EMBL" id="BQNB010021117">
    <property type="protein sequence ID" value="GJU03066.1"/>
    <property type="molecule type" value="Genomic_DNA"/>
</dbReference>
<dbReference type="InterPro" id="IPR039537">
    <property type="entry name" value="Retrotran_Ty1/copia-like"/>
</dbReference>
<reference evidence="3" key="2">
    <citation type="submission" date="2022-01" db="EMBL/GenBank/DDBJ databases">
        <authorList>
            <person name="Yamashiro T."/>
            <person name="Shiraishi A."/>
            <person name="Satake H."/>
            <person name="Nakayama K."/>
        </authorList>
    </citation>
    <scope>NUCLEOTIDE SEQUENCE</scope>
</reference>
<name>A0ABQ5ITA1_9ASTR</name>
<dbReference type="PANTHER" id="PTHR42648">
    <property type="entry name" value="TRANSPOSASE, PUTATIVE-RELATED"/>
    <property type="match status" value="1"/>
</dbReference>
<keyword evidence="4" id="KW-1185">Reference proteome</keyword>
<dbReference type="Pfam" id="PF22936">
    <property type="entry name" value="Pol_BBD"/>
    <property type="match status" value="1"/>
</dbReference>
<dbReference type="InterPro" id="IPR036397">
    <property type="entry name" value="RNaseH_sf"/>
</dbReference>
<keyword evidence="1" id="KW-0378">Hydrolase</keyword>
<evidence type="ECO:0000313" key="4">
    <source>
        <dbReference type="Proteomes" id="UP001151760"/>
    </source>
</evidence>
<dbReference type="SUPFAM" id="SSF53098">
    <property type="entry name" value="Ribonuclease H-like"/>
    <property type="match status" value="1"/>
</dbReference>
<evidence type="ECO:0000313" key="3">
    <source>
        <dbReference type="EMBL" id="GJU03066.1"/>
    </source>
</evidence>
<evidence type="ECO:0000259" key="2">
    <source>
        <dbReference type="Pfam" id="PF22936"/>
    </source>
</evidence>
<feature type="domain" description="Retrovirus-related Pol polyprotein from transposon TNT 1-94-like beta-barrel" evidence="2">
    <location>
        <begin position="148"/>
        <end position="221"/>
    </location>
</feature>
<organism evidence="3 4">
    <name type="scientific">Tanacetum coccineum</name>
    <dbReference type="NCBI Taxonomy" id="301880"/>
    <lineage>
        <taxon>Eukaryota</taxon>
        <taxon>Viridiplantae</taxon>
        <taxon>Streptophyta</taxon>
        <taxon>Embryophyta</taxon>
        <taxon>Tracheophyta</taxon>
        <taxon>Spermatophyta</taxon>
        <taxon>Magnoliopsida</taxon>
        <taxon>eudicotyledons</taxon>
        <taxon>Gunneridae</taxon>
        <taxon>Pentapetalae</taxon>
        <taxon>asterids</taxon>
        <taxon>campanulids</taxon>
        <taxon>Asterales</taxon>
        <taxon>Asteraceae</taxon>
        <taxon>Asteroideae</taxon>
        <taxon>Anthemideae</taxon>
        <taxon>Anthemidinae</taxon>
        <taxon>Tanacetum</taxon>
    </lineage>
</organism>
<proteinExistence type="predicted"/>
<dbReference type="Gene3D" id="3.30.420.10">
    <property type="entry name" value="Ribonuclease H-like superfamily/Ribonuclease H"/>
    <property type="match status" value="1"/>
</dbReference>
<comment type="caution">
    <text evidence="3">The sequence shown here is derived from an EMBL/GenBank/DDBJ whole genome shotgun (WGS) entry which is preliminary data.</text>
</comment>
<evidence type="ECO:0000256" key="1">
    <source>
        <dbReference type="ARBA" id="ARBA00022670"/>
    </source>
</evidence>
<dbReference type="PANTHER" id="PTHR42648:SF32">
    <property type="entry name" value="RIBONUCLEASE H-LIKE DOMAIN, GAG-PRE-INTEGRASE DOMAIN PROTEIN-RELATED"/>
    <property type="match status" value="1"/>
</dbReference>
<dbReference type="Proteomes" id="UP001151760">
    <property type="component" value="Unassembled WGS sequence"/>
</dbReference>
<accession>A0ABQ5ITA1</accession>
<protein>
    <submittedName>
        <fullName evidence="3">Ribonuclease H-like domain-containing protein</fullName>
    </submittedName>
</protein>
<dbReference type="InterPro" id="IPR054722">
    <property type="entry name" value="PolX-like_BBD"/>
</dbReference>
<dbReference type="InterPro" id="IPR012337">
    <property type="entry name" value="RNaseH-like_sf"/>
</dbReference>
<reference evidence="3" key="1">
    <citation type="journal article" date="2022" name="Int. J. Mol. Sci.">
        <title>Draft Genome of Tanacetum Coccineum: Genomic Comparison of Closely Related Tanacetum-Family Plants.</title>
        <authorList>
            <person name="Yamashiro T."/>
            <person name="Shiraishi A."/>
            <person name="Nakayama K."/>
            <person name="Satake H."/>
        </authorList>
    </citation>
    <scope>NUCLEOTIDE SEQUENCE</scope>
</reference>
<gene>
    <name evidence="3" type="ORF">Tco_1113404</name>
</gene>
<keyword evidence="1" id="KW-0645">Protease</keyword>
<sequence>MVPRTVLTRSGPISLNAARPVNTVQSRTAVNNAGPMKNVINNAYSTARRSFNKITAANNCNFNKRVNTINDKNVNAARPNTVVNTARPKAVLSVVKGNKGSAVKASSCWVWRPKQKVLDHVSRNNGASMSFKRFDYGNPQQDLKDKGVIDSGCSRHMTENRSYLTDYEETDGGFVAFGGNSKGGKITGKCKIRTGKLDFKDVYFVKELKFNLFIVSQMCDKKNSVLFTNTACIVLSPDFKLTDESHVLLKVPRKDNIHNVNLKNIVPQVGIENLIDLKVKVIRCEYRTEFKNMVMNQFWEMKGIKREFSVARNPQQNRVAERKNKTLIEAARTMLAD</sequence>